<evidence type="ECO:0000256" key="1">
    <source>
        <dbReference type="ARBA" id="ARBA00004651"/>
    </source>
</evidence>
<gene>
    <name evidence="9" type="ORF">KDK92_23000</name>
</gene>
<evidence type="ECO:0000256" key="5">
    <source>
        <dbReference type="ARBA" id="ARBA00022989"/>
    </source>
</evidence>
<dbReference type="EMBL" id="JAGSOJ010000006">
    <property type="protein sequence ID" value="MCM1992593.1"/>
    <property type="molecule type" value="Genomic_DNA"/>
</dbReference>
<dbReference type="Pfam" id="PF12911">
    <property type="entry name" value="OppC_N"/>
    <property type="match status" value="1"/>
</dbReference>
<dbReference type="PANTHER" id="PTHR43386:SF22">
    <property type="entry name" value="OLIGOPEPTIDE TRANSPORT SYSTEM PERMEASE PROTEIN OPPC"/>
    <property type="match status" value="1"/>
</dbReference>
<dbReference type="InterPro" id="IPR025966">
    <property type="entry name" value="OppC_N"/>
</dbReference>
<feature type="domain" description="ABC transmembrane type-1" evidence="8">
    <location>
        <begin position="198"/>
        <end position="387"/>
    </location>
</feature>
<name>A0A9J6P9Z6_9CLOT</name>
<dbReference type="Gene3D" id="1.10.3720.10">
    <property type="entry name" value="MetI-like"/>
    <property type="match status" value="1"/>
</dbReference>
<keyword evidence="4 7" id="KW-0812">Transmembrane</keyword>
<dbReference type="Pfam" id="PF00528">
    <property type="entry name" value="BPD_transp_1"/>
    <property type="match status" value="1"/>
</dbReference>
<accession>A0A9J6P9Z6</accession>
<keyword evidence="3" id="KW-1003">Cell membrane</keyword>
<evidence type="ECO:0000259" key="8">
    <source>
        <dbReference type="PROSITE" id="PS50928"/>
    </source>
</evidence>
<dbReference type="InterPro" id="IPR050366">
    <property type="entry name" value="BP-dependent_transpt_permease"/>
</dbReference>
<evidence type="ECO:0000313" key="9">
    <source>
        <dbReference type="EMBL" id="MCM1992593.1"/>
    </source>
</evidence>
<proteinExistence type="inferred from homology"/>
<evidence type="ECO:0000313" key="10">
    <source>
        <dbReference type="Proteomes" id="UP001056429"/>
    </source>
</evidence>
<protein>
    <submittedName>
        <fullName evidence="9">ABC transporter permease</fullName>
    </submittedName>
</protein>
<feature type="transmembrane region" description="Helical" evidence="7">
    <location>
        <begin position="369"/>
        <end position="390"/>
    </location>
</feature>
<reference evidence="9" key="2">
    <citation type="submission" date="2021-04" db="EMBL/GenBank/DDBJ databases">
        <authorList>
            <person name="Dong X."/>
        </authorList>
    </citation>
    <scope>NUCLEOTIDE SEQUENCE</scope>
    <source>
        <strain evidence="9">ZWT</strain>
    </source>
</reference>
<dbReference type="InterPro" id="IPR000515">
    <property type="entry name" value="MetI-like"/>
</dbReference>
<dbReference type="GO" id="GO:0055085">
    <property type="term" value="P:transmembrane transport"/>
    <property type="evidence" value="ECO:0007669"/>
    <property type="project" value="InterPro"/>
</dbReference>
<dbReference type="InterPro" id="IPR035906">
    <property type="entry name" value="MetI-like_sf"/>
</dbReference>
<comment type="caution">
    <text evidence="9">The sequence shown here is derived from an EMBL/GenBank/DDBJ whole genome shotgun (WGS) entry which is preliminary data.</text>
</comment>
<dbReference type="AlphaFoldDB" id="A0A9J6P9Z6"/>
<feature type="transmembrane region" description="Helical" evidence="7">
    <location>
        <begin position="200"/>
        <end position="226"/>
    </location>
</feature>
<dbReference type="GO" id="GO:0005886">
    <property type="term" value="C:plasma membrane"/>
    <property type="evidence" value="ECO:0007669"/>
    <property type="project" value="UniProtKB-SubCell"/>
</dbReference>
<feature type="transmembrane region" description="Helical" evidence="7">
    <location>
        <begin position="246"/>
        <end position="274"/>
    </location>
</feature>
<comment type="similarity">
    <text evidence="7">Belongs to the binding-protein-dependent transport system permease family.</text>
</comment>
<dbReference type="RefSeq" id="WP_250861760.1">
    <property type="nucleotide sequence ID" value="NZ_JAGSOJ010000006.1"/>
</dbReference>
<keyword evidence="5 7" id="KW-1133">Transmembrane helix</keyword>
<feature type="transmembrane region" description="Helical" evidence="7">
    <location>
        <begin position="311"/>
        <end position="332"/>
    </location>
</feature>
<evidence type="ECO:0000256" key="3">
    <source>
        <dbReference type="ARBA" id="ARBA00022475"/>
    </source>
</evidence>
<reference evidence="9" key="1">
    <citation type="journal article" date="2021" name="mSystems">
        <title>Bacteria and Archaea Synergistically Convert Glycine Betaine to Biogenic Methane in the Formosa Cold Seep of the South China Sea.</title>
        <authorList>
            <person name="Li L."/>
            <person name="Zhang W."/>
            <person name="Zhang S."/>
            <person name="Song L."/>
            <person name="Sun Q."/>
            <person name="Zhang H."/>
            <person name="Xiang H."/>
            <person name="Dong X."/>
        </authorList>
    </citation>
    <scope>NUCLEOTIDE SEQUENCE</scope>
    <source>
        <strain evidence="9">ZWT</strain>
    </source>
</reference>
<keyword evidence="6 7" id="KW-0472">Membrane</keyword>
<keyword evidence="2 7" id="KW-0813">Transport</keyword>
<sequence>MANTKTEISPKWQRVNKEEFEKDKIERPSLTYWQDAWRRLKKNKLSMFGLCLVIIITLMAIFAPMFSRYSYEDQKLEFVNLPPKLDVYKVDDSNYFHLTKEYTLISVARDGELVGSLKEVEDNKIKRYKKYEIDGNEIILDYSFAKQAARSKDPNAKKYEIRLNGEEITIDKTMKNKSYILGTDHLGRDLFIRIVYGARISLFVAFVATLVNFFIGVFYGGISGYIGGKVDNIMMRIVDIISTVPLLLIVILLSVYLGNGIKTIIIAFGLVYWVRMARLVRGQILSLKEQEFVLAAKTVGASTWRILAKHLIPNAMGPIIVSMTMMIPSAIFTESFLSFIGLGVSAPQASWGTIASEALQSLWTSPYQLIYPSIAICITILSFNFLGDGLRDALDPRLRK</sequence>
<dbReference type="Proteomes" id="UP001056429">
    <property type="component" value="Unassembled WGS sequence"/>
</dbReference>
<dbReference type="PROSITE" id="PS50928">
    <property type="entry name" value="ABC_TM1"/>
    <property type="match status" value="1"/>
</dbReference>
<keyword evidence="10" id="KW-1185">Reference proteome</keyword>
<evidence type="ECO:0000256" key="7">
    <source>
        <dbReference type="RuleBase" id="RU363032"/>
    </source>
</evidence>
<feature type="transmembrane region" description="Helical" evidence="7">
    <location>
        <begin position="45"/>
        <end position="66"/>
    </location>
</feature>
<dbReference type="SUPFAM" id="SSF161098">
    <property type="entry name" value="MetI-like"/>
    <property type="match status" value="1"/>
</dbReference>
<organism evidence="9 10">
    <name type="scientific">Oceanirhabdus seepicola</name>
    <dbReference type="NCBI Taxonomy" id="2828781"/>
    <lineage>
        <taxon>Bacteria</taxon>
        <taxon>Bacillati</taxon>
        <taxon>Bacillota</taxon>
        <taxon>Clostridia</taxon>
        <taxon>Eubacteriales</taxon>
        <taxon>Clostridiaceae</taxon>
        <taxon>Oceanirhabdus</taxon>
    </lineage>
</organism>
<dbReference type="CDD" id="cd06261">
    <property type="entry name" value="TM_PBP2"/>
    <property type="match status" value="1"/>
</dbReference>
<comment type="subcellular location">
    <subcellularLocation>
        <location evidence="1 7">Cell membrane</location>
        <topology evidence="1 7">Multi-pass membrane protein</topology>
    </subcellularLocation>
</comment>
<dbReference type="PANTHER" id="PTHR43386">
    <property type="entry name" value="OLIGOPEPTIDE TRANSPORT SYSTEM PERMEASE PROTEIN APPC"/>
    <property type="match status" value="1"/>
</dbReference>
<evidence type="ECO:0000256" key="2">
    <source>
        <dbReference type="ARBA" id="ARBA00022448"/>
    </source>
</evidence>
<evidence type="ECO:0000256" key="4">
    <source>
        <dbReference type="ARBA" id="ARBA00022692"/>
    </source>
</evidence>
<evidence type="ECO:0000256" key="6">
    <source>
        <dbReference type="ARBA" id="ARBA00023136"/>
    </source>
</evidence>